<dbReference type="AlphaFoldDB" id="A0A1G9DUK1"/>
<evidence type="ECO:0000259" key="3">
    <source>
        <dbReference type="PROSITE" id="PS51186"/>
    </source>
</evidence>
<proteinExistence type="predicted"/>
<dbReference type="Gene3D" id="3.40.630.30">
    <property type="match status" value="1"/>
</dbReference>
<dbReference type="CDD" id="cd04301">
    <property type="entry name" value="NAT_SF"/>
    <property type="match status" value="1"/>
</dbReference>
<dbReference type="Proteomes" id="UP000198629">
    <property type="component" value="Unassembled WGS sequence"/>
</dbReference>
<dbReference type="OrthoDB" id="9796171at2"/>
<dbReference type="InterPro" id="IPR000182">
    <property type="entry name" value="GNAT_dom"/>
</dbReference>
<name>A0A1G9DUK1_9PROT</name>
<dbReference type="RefSeq" id="WP_091472005.1">
    <property type="nucleotide sequence ID" value="NZ_FNFX01000004.1"/>
</dbReference>
<dbReference type="InterPro" id="IPR050832">
    <property type="entry name" value="Bact_Acetyltransf"/>
</dbReference>
<keyword evidence="1 4" id="KW-0808">Transferase</keyword>
<evidence type="ECO:0000256" key="2">
    <source>
        <dbReference type="ARBA" id="ARBA00023315"/>
    </source>
</evidence>
<dbReference type="PANTHER" id="PTHR43877:SF1">
    <property type="entry name" value="ACETYLTRANSFERASE"/>
    <property type="match status" value="1"/>
</dbReference>
<keyword evidence="2 4" id="KW-0012">Acyltransferase</keyword>
<accession>A0A1G9DUK1</accession>
<dbReference type="GO" id="GO:0016747">
    <property type="term" value="F:acyltransferase activity, transferring groups other than amino-acyl groups"/>
    <property type="evidence" value="ECO:0007669"/>
    <property type="project" value="InterPro"/>
</dbReference>
<dbReference type="PANTHER" id="PTHR43877">
    <property type="entry name" value="AMINOALKYLPHOSPHONATE N-ACETYLTRANSFERASE-RELATED-RELATED"/>
    <property type="match status" value="1"/>
</dbReference>
<feature type="domain" description="N-acetyltransferase" evidence="3">
    <location>
        <begin position="8"/>
        <end position="146"/>
    </location>
</feature>
<gene>
    <name evidence="4" type="ORF">SAMN05192566_1988</name>
</gene>
<dbReference type="SUPFAM" id="SSF55729">
    <property type="entry name" value="Acyl-CoA N-acyltransferases (Nat)"/>
    <property type="match status" value="1"/>
</dbReference>
<dbReference type="EMBL" id="FNFX01000004">
    <property type="protein sequence ID" value="SDK67519.1"/>
    <property type="molecule type" value="Genomic_DNA"/>
</dbReference>
<organism evidence="4 5">
    <name type="scientific">Methylophilus rhizosphaerae</name>
    <dbReference type="NCBI Taxonomy" id="492660"/>
    <lineage>
        <taxon>Bacteria</taxon>
        <taxon>Pseudomonadati</taxon>
        <taxon>Pseudomonadota</taxon>
        <taxon>Betaproteobacteria</taxon>
        <taxon>Nitrosomonadales</taxon>
        <taxon>Methylophilaceae</taxon>
        <taxon>Methylophilus</taxon>
    </lineage>
</organism>
<dbReference type="InterPro" id="IPR016181">
    <property type="entry name" value="Acyl_CoA_acyltransferase"/>
</dbReference>
<reference evidence="5" key="1">
    <citation type="submission" date="2016-10" db="EMBL/GenBank/DDBJ databases">
        <authorList>
            <person name="Varghese N."/>
            <person name="Submissions S."/>
        </authorList>
    </citation>
    <scope>NUCLEOTIDE SEQUENCE [LARGE SCALE GENOMIC DNA]</scope>
    <source>
        <strain evidence="5">CBMB127</strain>
    </source>
</reference>
<evidence type="ECO:0000256" key="1">
    <source>
        <dbReference type="ARBA" id="ARBA00022679"/>
    </source>
</evidence>
<dbReference type="PROSITE" id="PS51186">
    <property type="entry name" value="GNAT"/>
    <property type="match status" value="1"/>
</dbReference>
<keyword evidence="5" id="KW-1185">Reference proteome</keyword>
<sequence>MSVQRTRLMIHTLDTRHPLWPACRMIRLHVFIEEQKVPVELEWDSADETAMHLLASVDDQPAACARVLPDGHIGRMAVLPEWRGRGIGMALLLQAIQVCRQLEVTHARLSAQTHAIAFYQQAGFDICSEPYSDANILHVDMQLELV</sequence>
<evidence type="ECO:0000313" key="5">
    <source>
        <dbReference type="Proteomes" id="UP000198629"/>
    </source>
</evidence>
<evidence type="ECO:0000313" key="4">
    <source>
        <dbReference type="EMBL" id="SDK67519.1"/>
    </source>
</evidence>
<dbReference type="Pfam" id="PF13673">
    <property type="entry name" value="Acetyltransf_10"/>
    <property type="match status" value="1"/>
</dbReference>
<protein>
    <submittedName>
        <fullName evidence="4">Predicted N-acyltransferase, GNAT family</fullName>
    </submittedName>
</protein>
<dbReference type="STRING" id="492660.SAMN05192566_1988"/>